<feature type="domain" description="CTLH" evidence="17">
    <location>
        <begin position="2211"/>
        <end position="2267"/>
    </location>
</feature>
<dbReference type="PROSITE" id="PS01231">
    <property type="entry name" value="TRMA_2"/>
    <property type="match status" value="1"/>
</dbReference>
<comment type="similarity">
    <text evidence="2">Belongs to the COG4 family.</text>
</comment>
<dbReference type="Pfam" id="PF13086">
    <property type="entry name" value="AAA_11"/>
    <property type="match status" value="1"/>
</dbReference>
<evidence type="ECO:0000256" key="3">
    <source>
        <dbReference type="ARBA" id="ARBA00020975"/>
    </source>
</evidence>
<keyword evidence="6 12" id="KW-0808">Transferase</keyword>
<dbReference type="InterPro" id="IPR048684">
    <property type="entry name" value="COG4_C"/>
</dbReference>
<comment type="caution">
    <text evidence="20">The sequence shown here is derived from an EMBL/GenBank/DDBJ whole genome shotgun (WGS) entry which is preliminary data.</text>
</comment>
<evidence type="ECO:0000259" key="17">
    <source>
        <dbReference type="PROSITE" id="PS50897"/>
    </source>
</evidence>
<dbReference type="InterPro" id="IPR036322">
    <property type="entry name" value="WD40_repeat_dom_sf"/>
</dbReference>
<keyword evidence="9" id="KW-0333">Golgi apparatus</keyword>
<dbReference type="PROSITE" id="PS50926">
    <property type="entry name" value="TRAM"/>
    <property type="match status" value="1"/>
</dbReference>
<feature type="region of interest" description="Disordered" evidence="16">
    <location>
        <begin position="2762"/>
        <end position="2798"/>
    </location>
</feature>
<dbReference type="SUPFAM" id="SSF53335">
    <property type="entry name" value="S-adenosyl-L-methionine-dependent methyltransferases"/>
    <property type="match status" value="1"/>
</dbReference>
<dbReference type="Gene3D" id="1.20.58.1970">
    <property type="match status" value="1"/>
</dbReference>
<evidence type="ECO:0000313" key="21">
    <source>
        <dbReference type="Proteomes" id="UP000717515"/>
    </source>
</evidence>
<keyword evidence="15" id="KW-0175">Coiled coil</keyword>
<dbReference type="SUPFAM" id="SSF50249">
    <property type="entry name" value="Nucleic acid-binding proteins"/>
    <property type="match status" value="1"/>
</dbReference>
<evidence type="ECO:0000313" key="20">
    <source>
        <dbReference type="EMBL" id="KAG9324342.1"/>
    </source>
</evidence>
<keyword evidence="13" id="KW-0479">Metal-binding</keyword>
<dbReference type="PROSITE" id="PS01230">
    <property type="entry name" value="TRMA_1"/>
    <property type="match status" value="1"/>
</dbReference>
<feature type="domain" description="RING-Gid-type" evidence="19">
    <location>
        <begin position="2363"/>
        <end position="2433"/>
    </location>
</feature>
<dbReference type="Pfam" id="PF20662">
    <property type="entry name" value="COG4_C"/>
    <property type="match status" value="1"/>
</dbReference>
<dbReference type="InterPro" id="IPR030391">
    <property type="entry name" value="MeTrfase_TrmA_CS"/>
</dbReference>
<dbReference type="InterPro" id="IPR024964">
    <property type="entry name" value="CTLH/CRA"/>
</dbReference>
<dbReference type="InterPro" id="IPR047187">
    <property type="entry name" value="SF1_C_Upf1"/>
</dbReference>
<dbReference type="PANTHER" id="PTHR24016:SF0">
    <property type="entry name" value="CONSERVED OLIGOMERIC GOLGI COMPLEX SUBUNIT 4"/>
    <property type="match status" value="1"/>
</dbReference>
<dbReference type="Pfam" id="PF25396">
    <property type="entry name" value="ZNFX1"/>
    <property type="match status" value="1"/>
</dbReference>
<organism evidence="20 21">
    <name type="scientific">Mortierella alpina</name>
    <name type="common">Oleaginous fungus</name>
    <name type="synonym">Mortierella renispora</name>
    <dbReference type="NCBI Taxonomy" id="64518"/>
    <lineage>
        <taxon>Eukaryota</taxon>
        <taxon>Fungi</taxon>
        <taxon>Fungi incertae sedis</taxon>
        <taxon>Mucoromycota</taxon>
        <taxon>Mortierellomycotina</taxon>
        <taxon>Mortierellomycetes</taxon>
        <taxon>Mortierellales</taxon>
        <taxon>Mortierellaceae</taxon>
        <taxon>Mortierella</taxon>
    </lineage>
</organism>
<dbReference type="InterPro" id="IPR048682">
    <property type="entry name" value="COG4"/>
</dbReference>
<dbReference type="SMART" id="SM00668">
    <property type="entry name" value="CTLH"/>
    <property type="match status" value="1"/>
</dbReference>
<dbReference type="Pfam" id="PF13087">
    <property type="entry name" value="AAA_12"/>
    <property type="match status" value="1"/>
</dbReference>
<dbReference type="Pfam" id="PF08318">
    <property type="entry name" value="COG4_m"/>
    <property type="match status" value="1"/>
</dbReference>
<feature type="region of interest" description="Disordered" evidence="16">
    <location>
        <begin position="2457"/>
        <end position="2477"/>
    </location>
</feature>
<dbReference type="GO" id="GO:0015031">
    <property type="term" value="P:protein transport"/>
    <property type="evidence" value="ECO:0007669"/>
    <property type="project" value="UniProtKB-KW"/>
</dbReference>
<accession>A0A9P8A8N7</accession>
<dbReference type="GO" id="GO:0008270">
    <property type="term" value="F:zinc ion binding"/>
    <property type="evidence" value="ECO:0007669"/>
    <property type="project" value="UniProtKB-KW"/>
</dbReference>
<keyword evidence="13" id="KW-0863">Zinc-finger</keyword>
<dbReference type="GO" id="GO:0030697">
    <property type="term" value="F:tRNA (uracil(54)-C5)-methyltransferase activity, S-adenosyl methionine-dependent"/>
    <property type="evidence" value="ECO:0007669"/>
    <property type="project" value="InterPro"/>
</dbReference>
<dbReference type="FunFam" id="3.40.50.300:FF:001366">
    <property type="entry name" value="ATP binding protein, putative"/>
    <property type="match status" value="1"/>
</dbReference>
<evidence type="ECO:0000256" key="15">
    <source>
        <dbReference type="SAM" id="Coils"/>
    </source>
</evidence>
<feature type="region of interest" description="Disordered" evidence="16">
    <location>
        <begin position="2604"/>
        <end position="2637"/>
    </location>
</feature>
<gene>
    <name evidence="20" type="ORF">KVV02_004937</name>
</gene>
<dbReference type="Pfam" id="PF05958">
    <property type="entry name" value="tRNA_U5-meth_tr"/>
    <property type="match status" value="1"/>
</dbReference>
<evidence type="ECO:0000256" key="2">
    <source>
        <dbReference type="ARBA" id="ARBA00009215"/>
    </source>
</evidence>
<feature type="compositionally biased region" description="Polar residues" evidence="16">
    <location>
        <begin position="1623"/>
        <end position="1635"/>
    </location>
</feature>
<dbReference type="InterPro" id="IPR027417">
    <property type="entry name" value="P-loop_NTPase"/>
</dbReference>
<dbReference type="EMBL" id="JAIFTL010000069">
    <property type="protein sequence ID" value="KAG9324342.1"/>
    <property type="molecule type" value="Genomic_DNA"/>
</dbReference>
<feature type="region of interest" description="Disordered" evidence="16">
    <location>
        <begin position="652"/>
        <end position="676"/>
    </location>
</feature>
<feature type="binding site" evidence="12">
    <location>
        <position position="1091"/>
    </location>
    <ligand>
        <name>S-adenosyl-L-methionine</name>
        <dbReference type="ChEBI" id="CHEBI:59789"/>
    </ligand>
</feature>
<evidence type="ECO:0000256" key="13">
    <source>
        <dbReference type="PROSITE-ProRule" id="PRU01215"/>
    </source>
</evidence>
<dbReference type="SMART" id="SM00762">
    <property type="entry name" value="Cog4"/>
    <property type="match status" value="1"/>
</dbReference>
<keyword evidence="5 12" id="KW-0489">Methyltransferase</keyword>
<reference evidence="20" key="1">
    <citation type="submission" date="2021-07" db="EMBL/GenBank/DDBJ databases">
        <title>Draft genome of Mortierella alpina, strain LL118, isolated from an aspen leaf litter sample.</title>
        <authorList>
            <person name="Yang S."/>
            <person name="Vinatzer B.A."/>
        </authorList>
    </citation>
    <scope>NUCLEOTIDE SEQUENCE</scope>
    <source>
        <strain evidence="20">LL118</strain>
    </source>
</reference>
<feature type="compositionally biased region" description="Basic and acidic residues" evidence="16">
    <location>
        <begin position="2888"/>
        <end position="2905"/>
    </location>
</feature>
<dbReference type="InterPro" id="IPR006595">
    <property type="entry name" value="CTLH_C"/>
</dbReference>
<dbReference type="PROSITE" id="PS51687">
    <property type="entry name" value="SAM_MT_RNA_M5U"/>
    <property type="match status" value="1"/>
</dbReference>
<feature type="compositionally biased region" description="Polar residues" evidence="16">
    <location>
        <begin position="2458"/>
        <end position="2473"/>
    </location>
</feature>
<dbReference type="InterPro" id="IPR025795">
    <property type="entry name" value="tRNA_(uracil-5-)_MeTrfase"/>
</dbReference>
<evidence type="ECO:0000256" key="11">
    <source>
        <dbReference type="ARBA" id="ARBA00031340"/>
    </source>
</evidence>
<name>A0A9P8A8N7_MORAP</name>
<keyword evidence="13" id="KW-0862">Zinc</keyword>
<dbReference type="Pfam" id="PF20663">
    <property type="entry name" value="COG4_N"/>
    <property type="match status" value="1"/>
</dbReference>
<feature type="region of interest" description="Disordered" evidence="16">
    <location>
        <begin position="2880"/>
        <end position="2930"/>
    </location>
</feature>
<comment type="subcellular location">
    <subcellularLocation>
        <location evidence="1">Golgi apparatus membrane</location>
        <topology evidence="1">Peripheral membrane protein</topology>
    </subcellularLocation>
</comment>
<evidence type="ECO:0000256" key="14">
    <source>
        <dbReference type="PROSITE-ProRule" id="PRU10015"/>
    </source>
</evidence>
<dbReference type="FunFam" id="2.40.50.140:FF:000201">
    <property type="entry name" value="TRM2p tRNA methyltransferase"/>
    <property type="match status" value="1"/>
</dbReference>
<evidence type="ECO:0000259" key="18">
    <source>
        <dbReference type="PROSITE" id="PS50926"/>
    </source>
</evidence>
<dbReference type="Pfam" id="PF01938">
    <property type="entry name" value="TRAM"/>
    <property type="match status" value="1"/>
</dbReference>
<dbReference type="InterPro" id="IPR041677">
    <property type="entry name" value="DNA2/NAM7_AAA_11"/>
</dbReference>
<dbReference type="InterPro" id="IPR044063">
    <property type="entry name" value="ZF_RING_GID"/>
</dbReference>
<dbReference type="Gene3D" id="1.10.287.1060">
    <property type="entry name" value="ESAT-6-like"/>
    <property type="match status" value="1"/>
</dbReference>
<dbReference type="GO" id="GO:0009451">
    <property type="term" value="P:RNA modification"/>
    <property type="evidence" value="ECO:0007669"/>
    <property type="project" value="UniProtKB-ARBA"/>
</dbReference>
<proteinExistence type="inferred from homology"/>
<feature type="domain" description="TRAM" evidence="18">
    <location>
        <begin position="709"/>
        <end position="771"/>
    </location>
</feature>
<dbReference type="InterPro" id="IPR010280">
    <property type="entry name" value="U5_MeTrfase_fam"/>
</dbReference>
<dbReference type="PROSITE" id="PS51622">
    <property type="entry name" value="SAM_MT_RNA_M5U_2"/>
    <property type="match status" value="1"/>
</dbReference>
<evidence type="ECO:0000256" key="10">
    <source>
        <dbReference type="ARBA" id="ARBA00023136"/>
    </source>
</evidence>
<evidence type="ECO:0000256" key="1">
    <source>
        <dbReference type="ARBA" id="ARBA00004395"/>
    </source>
</evidence>
<dbReference type="Proteomes" id="UP000717515">
    <property type="component" value="Unassembled WGS sequence"/>
</dbReference>
<dbReference type="SUPFAM" id="SSF50978">
    <property type="entry name" value="WD40 repeat-like"/>
    <property type="match status" value="1"/>
</dbReference>
<dbReference type="Gene3D" id="3.40.50.300">
    <property type="entry name" value="P-loop containing nucleotide triphosphate hydrolases"/>
    <property type="match status" value="3"/>
</dbReference>
<dbReference type="CDD" id="cd16659">
    <property type="entry name" value="RING-Ubox_Emp"/>
    <property type="match status" value="1"/>
</dbReference>
<dbReference type="SMART" id="SM00757">
    <property type="entry name" value="CRA"/>
    <property type="match status" value="1"/>
</dbReference>
<dbReference type="InterPro" id="IPR012340">
    <property type="entry name" value="NA-bd_OB-fold"/>
</dbReference>
<feature type="binding site" evidence="12">
    <location>
        <position position="1042"/>
    </location>
    <ligand>
        <name>S-adenosyl-L-methionine</name>
        <dbReference type="ChEBI" id="CHEBI:59789"/>
    </ligand>
</feature>
<dbReference type="InterPro" id="IPR030390">
    <property type="entry name" value="MeTrfase_TrmA_AS"/>
</dbReference>
<feature type="region of interest" description="Disordered" evidence="16">
    <location>
        <begin position="1209"/>
        <end position="1234"/>
    </location>
</feature>
<dbReference type="InterPro" id="IPR048680">
    <property type="entry name" value="COG4_N"/>
</dbReference>
<feature type="active site" evidence="14">
    <location>
        <position position="1118"/>
    </location>
</feature>
<feature type="region of interest" description="Disordered" evidence="16">
    <location>
        <begin position="2522"/>
        <end position="2546"/>
    </location>
</feature>
<dbReference type="InterPro" id="IPR029063">
    <property type="entry name" value="SAM-dependent_MTases_sf"/>
</dbReference>
<feature type="zinc finger region" description="RING-Gid-type" evidence="13">
    <location>
        <begin position="2363"/>
        <end position="2433"/>
    </location>
</feature>
<keyword evidence="8" id="KW-0653">Protein transport</keyword>
<dbReference type="PANTHER" id="PTHR24016">
    <property type="entry name" value="CONSERVED OLIGOMERIC GOLGI COMPLEX SUBUNIT 4"/>
    <property type="match status" value="1"/>
</dbReference>
<dbReference type="InterPro" id="IPR041679">
    <property type="entry name" value="DNA2/NAM7-like_C"/>
</dbReference>
<dbReference type="CDD" id="cd18808">
    <property type="entry name" value="SF1_C_Upf1"/>
    <property type="match status" value="1"/>
</dbReference>
<evidence type="ECO:0000256" key="4">
    <source>
        <dbReference type="ARBA" id="ARBA00022448"/>
    </source>
</evidence>
<dbReference type="InterPro" id="IPR002792">
    <property type="entry name" value="TRAM_dom"/>
</dbReference>
<dbReference type="GO" id="GO:0032259">
    <property type="term" value="P:methylation"/>
    <property type="evidence" value="ECO:0007669"/>
    <property type="project" value="UniProtKB-KW"/>
</dbReference>
<dbReference type="Gene3D" id="3.40.50.150">
    <property type="entry name" value="Vaccinia Virus protein VP39"/>
    <property type="match status" value="2"/>
</dbReference>
<dbReference type="GO" id="GO:0004386">
    <property type="term" value="F:helicase activity"/>
    <property type="evidence" value="ECO:0007669"/>
    <property type="project" value="InterPro"/>
</dbReference>
<dbReference type="GO" id="GO:0061630">
    <property type="term" value="F:ubiquitin protein ligase activity"/>
    <property type="evidence" value="ECO:0007669"/>
    <property type="project" value="InterPro"/>
</dbReference>
<dbReference type="Pfam" id="PF10607">
    <property type="entry name" value="CTLH"/>
    <property type="match status" value="1"/>
</dbReference>
<evidence type="ECO:0000256" key="7">
    <source>
        <dbReference type="ARBA" id="ARBA00022691"/>
    </source>
</evidence>
<evidence type="ECO:0000256" key="8">
    <source>
        <dbReference type="ARBA" id="ARBA00022927"/>
    </source>
</evidence>
<dbReference type="PROSITE" id="PS51867">
    <property type="entry name" value="ZF_RING_GID"/>
    <property type="match status" value="1"/>
</dbReference>
<keyword evidence="7 12" id="KW-0949">S-adenosyl-L-methionine</keyword>
<feature type="active site" description="Nucleophile" evidence="12">
    <location>
        <position position="1118"/>
    </location>
</feature>
<sequence>METEFESRPLRPGSLIWSEDNVLALVTPSNLHIFVRALAQVYCGPQLGQLYCFFYTCANLGTRQRPLEAYDPSGKYQECSIAAGTGILECCLVADRMLSYQKHVTLDRYIAAYWDAEQEVDLEMADKIECVSLAWSPKIFVDDIGSLLALGNKSGDITIWNVVDPQDVRCVTSMDTSADGTVHVRKVRFNPTAPLRNIDVSENIMDIPAQSLHPCTVLRWSTTLPEAGDRPNNLAFSKGNRLYIWLPETNRVLVWRKPIAKAISDISWDAFGTKVFIFFMDGKHSVLNVLHDDLRVNEDRVEFVHQHIISRCHLQSKTNLTQEDGEADDDGGDEEAVNGGVGSKLQLHIVCGNRSAEGFQLATAYHVSSSFHMEFQRERFQSCTMMLTNTYKDVSEQTGDVLLKRLAAFIRLPNAVLTRNPSFFLWELLVFICESVSRQDNDAGFIKKILAVMDEDDTSLTESMRTFARREVMEGNSASFKSRLESALFSDVSVNADRVNLYLWSQLKPCSLPGDTNNLLQTRAKAAEARIRRHHTRNILKYFLERFAAIPTAELNNQLEARINECDQILLLLQCDSILLFHRNDTEMLNLAEKTYNLLQSQSQDLCDIDEQKEMLQSLNKGVVSTITSLMSDSLNISEPVTAEVAAHVVATSAGPAQENDPKTGTPPMKRSKKVKKMTKKDIDEVLMHDIVELRGHNHWDWDPKTPPPFQNFEELEVTIGSLAQSGEGLALLPDRGEGWVVVVPFVVPGEKVKARVYRHNWGYSHADLVEVIQPAENRLAEDDILCKYFGKCAGCQLQHISYADQMKFKRQVVENAFKNYASKYFASLPAVDPVSQSPIQSQYRTKITPHFEALNPKHQSAGTSQPVQIGFMQAGKRRILDIEECPIATPIVNEGMKTMRAEVQKNIASYKKGATMLLRESNPITSEAESSDPPTTTKICVTNHKETITEWVGKFRFDYPAGSFFQNNNAILPSLISYVQHQLHLPLSSATATQPNGSSAVSSGASTHLNKEIQYLVDAYCGSGLFAITCHEGFKKVLGVEISAASISCATNNLVLNKLSTDTTAFHLDDADKIFAHIDFPASETALIIDPPRKGCSDEFLDQMVAFLPARVVYVSCNVQSQARDLQGLLDRCAAKGLPGYKVEAIRGFDLFPQTRHVEGVMTLTRFPNHTPLGNDDIALTSPPAPLQPQAQAQTHSLDIPGKQTTLQQQATPLPPQQQQPVDDPNSDKNVSPQELTLYPTQHCQVEKLLEQINAKFDGVSTQIFSKINMAPTAQEIPNALSDAAGGPLKSTTLQSNQDFTLEYIKALTNVADVQECLRQLELEETQVDSDLDELLAERETLEASLDKLEVLEPQLGSLQNESKSLVKIISDTSGLAEGISAKVRQLDLEQSRVQMAIKHVEDIQELKFCISGVQRAMEQADYEDAARHMHKALGFDKTILEGSFAEIFVPSASNPEYPTVMLANAKTKLMEIISTEFESAVQRQSEEDITRYFKLFPLLGEEQVGLDKYSRFVCNIVSGKAQASLAVPPKSPTFYADTLIRLFESIAVIIDQHQPVVEKYYGPGKMLRVIQRLQEESDNRSQKILDAFEEEREISRKVAEIKSFREPKRTNLQPTGPVRSLTPQPGAASSQQITSVPEVIDPRELDINLNEMVLISQRSQLYNRFLESRAKSEIEHLEKDDQAAALDQRTSLCQESGLLRVSGLSRKVEEIIDHYLALEEFFLRRSVDKAMKIDEYDFGSQTSSCVDDVFYILKKTILRAVYTSNVDCLAAMINFIKNTLEMDYISVFLKNMGSVFSNGDTKEARFQYMILLNNVNVSIDYLEKLTIEIEHECVSTIASLSENALAKAKAVLSGLTGSSAKFKQILSLGIEELFERTLKPRLRPLLQDSYKDIKYVVTDEEYAEQEALNNFVHRFMSGLDALIEPFKATLTEDNYNQVIANAVTNLTRTWEKIIFQTKFNKIGAIRFDKDLRSVGFYMISLTSFPLREKLTRLNQMAMLLDLEELDDLQEIWGNNSGAITWRLTDTEVRRILSSRIDFRPEEVAKLKLHIMNKINHDQLLSLEHPFVKIPVEKFRSSLRVSQKHIEKEIASLTNSVSDISKKSAQGNLDPKQVEVALEAIVNRLSTLKRKLKDTRAEEVLYSQRTKARLQHLQDFTTINSLDSDDFARWSRVRLNRILIDYMLRDGFRESASLLAKSEQIEDFVDIELFVQSAKVEQALMRQSCTECLQWCKENSSNLKKIKSTLEFSLRMQEFIELARERRSQEAIAYAKKHLTPWQETHLTEISHVMALLAFPPETKCHPYKRLYDQSRWNDLISQFRSNNFALQFFTPEPLLNVTLQAGLSALKTPMCYQPDHRNINCPVCDPQTLGALATDLPLSHHFNSSIVCRISGEIMNEDNLPMALPNGYVYSYNALVGMASLNNGKITCPRTGIVYDISQMKKVFISSKDSSMLPPASSSTDLSQAASTPSIPSLDHVIDTNDPTVRALIQAAVAHQQQQEAAAAAAAVAAAAAMVKAENPSSSIVKSETDSSAASTSGASSSATPLSLAVPVDILQSLLPSVTSGAFSVSASALASIAAGAASAASSLSVAAPTSILTVTPTQSSLAKPSASSTSDKSSSKSSSSASSSRPSTKRFHPDDIFCLGCCRNLSIDHYTCPTTNRVFKSCNACRQKSRINSKKVVKPVTVPTKPTISMEEFGARLRELEATQEESSLDVMVHQPGSVEMDQETLKARGAQIAAQVYESTGYWFSHSRTNDETQSKTRLKIYGCSQREDRRAPPAPKTQSRKRNRPSTKRYFPCKGNLTMTFYHKANHVRVVYGHKRHDKYDNRKCPDHVRAYVRENLNLPPRQIYDNLVARDSSLQITQAQVRYWSHFYKRSGGQEGNENDHKDEMHDHNEEDHGSSHGSPSMHQEADQQTEEERVQHEQVQQLLLASNAAAMQSLAQSHQATQSLVGGPIAISVPMSDMDTQPLSSSIVQRVLAEDGGKSLLQLQVSLNAVSSAASSAAENGDAVVQQVSDFMKENDQQALTPQQTENQQDKAENAGMVPMAEPEANNLDGSTKARPAPPLATLAMTRNHSIMAVGVAIQESKDVDRSMALPLPNQAIPKVQLKETCGRVHRNRKIHTPSDTSMWLVLWIDNFRNQSICPTDNDINEDTYPDPPENIVHKAYDSTEQYLETHFRLLRADCTLPVRDAIRNYRHGTVEDNEMMIYINVRPMALLLASIGLVHRMSFIVDGRRVNWKQSKRLIPGTIVCLSVDHFEHLRFATVVERDTEFLQNPRELRIGIKFIHPNPHLDFDPDVCYTMIEAMQGYFEAYQHVLKCLQDIDPATLPFQPQLIGLEPELARPEYNAEVHRLSNRDYIQASLIEFPDILKGLRQPSRRRVMDPEGGWLDSGVGEVQPRVLEALQWMLTKEFAVVQGPPGTGKTFLGLLATQIILKECSTAAAGPIIVVCQTNHALDQFLEGIMKFEDRVIRLGSRSKSEVVIPRTLYNVRMKYKEDPMQARNDKVLSSGPGRYYRLKDKLEVELLALLEDLAVEYVPLARLLDLNIITPSQYSSFTSDGWVTTLDEEDNPTARSWLQDAPHIQDPNDVSIFDDTMLKDDIVPEIDEEELQERVEEFMTGVMDETRISGNVVNVKQSIVAHLDDAVVGDVTPYMSTPNVHDIPAQKRMGVYKIWLQRYQATIIEKLGSLHQTFDLICENIRAHNRTNDASILKTARVIGMTTTAASKYHDLLCQMRPKIMICEEASETLEAHLLCALTPTIEHLILIGDHEQLRPSMSVDDLKSKNIDVSMFERLVLNHFPFAVLDCQRRMRPEIRNLIRPIYRHLRDHESVQRYDDVRGMVDNLWFLTHDEPDRVGQNNSHVNEHEVGIAVKLTIYLLQQGYDPSEITVLAMYAGQRNLILERLHRCQVPDADKVRVSTVDGFQGEENEIIILSLVRSNSNNSIGFLKTSNRVCVGLSRAKKGMYILGNAKLLMEQSKLWQSIISSMMQGGPSNFKIGNRIKLQCCLHPEMVSEVGLEADFDQD</sequence>
<feature type="region of interest" description="Disordered" evidence="16">
    <location>
        <begin position="1607"/>
        <end position="1635"/>
    </location>
</feature>
<feature type="binding site" evidence="12">
    <location>
        <position position="967"/>
    </location>
    <ligand>
        <name>S-adenosyl-L-methionine</name>
        <dbReference type="ChEBI" id="CHEBI:59789"/>
    </ligand>
</feature>
<dbReference type="Gene3D" id="2.40.50.140">
    <property type="entry name" value="Nucleic acid-binding proteins"/>
    <property type="match status" value="1"/>
</dbReference>
<dbReference type="PROSITE" id="PS50897">
    <property type="entry name" value="CTLH"/>
    <property type="match status" value="1"/>
</dbReference>
<dbReference type="GO" id="GO:0008033">
    <property type="term" value="P:tRNA processing"/>
    <property type="evidence" value="ECO:0007669"/>
    <property type="project" value="InterPro"/>
</dbReference>
<dbReference type="GO" id="GO:0000139">
    <property type="term" value="C:Golgi membrane"/>
    <property type="evidence" value="ECO:0007669"/>
    <property type="project" value="UniProtKB-SubCell"/>
</dbReference>
<feature type="compositionally biased region" description="Low complexity" evidence="16">
    <location>
        <begin position="2533"/>
        <end position="2546"/>
    </location>
</feature>
<feature type="compositionally biased region" description="Basic residues" evidence="16">
    <location>
        <begin position="2787"/>
        <end position="2796"/>
    </location>
</feature>
<dbReference type="InterPro" id="IPR013167">
    <property type="entry name" value="COG4_M"/>
</dbReference>
<feature type="coiled-coil region" evidence="15">
    <location>
        <begin position="1319"/>
        <end position="1353"/>
    </location>
</feature>
<feature type="compositionally biased region" description="Low complexity" evidence="16">
    <location>
        <begin position="2606"/>
        <end position="2633"/>
    </location>
</feature>
<keyword evidence="4" id="KW-0813">Transport</keyword>
<keyword evidence="10" id="KW-0472">Membrane</keyword>
<evidence type="ECO:0000256" key="12">
    <source>
        <dbReference type="PROSITE-ProRule" id="PRU01024"/>
    </source>
</evidence>
<dbReference type="SUPFAM" id="SSF52540">
    <property type="entry name" value="P-loop containing nucleoside triphosphate hydrolases"/>
    <property type="match status" value="1"/>
</dbReference>
<evidence type="ECO:0000256" key="9">
    <source>
        <dbReference type="ARBA" id="ARBA00023034"/>
    </source>
</evidence>
<evidence type="ECO:0000256" key="6">
    <source>
        <dbReference type="ARBA" id="ARBA00022679"/>
    </source>
</evidence>
<evidence type="ECO:0000256" key="16">
    <source>
        <dbReference type="SAM" id="MobiDB-lite"/>
    </source>
</evidence>
<protein>
    <recommendedName>
        <fullName evidence="3">Conserved oligomeric Golgi complex subunit 4</fullName>
    </recommendedName>
    <alternativeName>
        <fullName evidence="11">Component of oligomeric Golgi complex 4</fullName>
    </alternativeName>
</protein>
<dbReference type="PROSITE" id="PS50896">
    <property type="entry name" value="LISH"/>
    <property type="match status" value="1"/>
</dbReference>
<dbReference type="InterPro" id="IPR013144">
    <property type="entry name" value="CRA_dom"/>
</dbReference>
<feature type="binding site" evidence="12">
    <location>
        <position position="1021"/>
    </location>
    <ligand>
        <name>S-adenosyl-L-methionine</name>
        <dbReference type="ChEBI" id="CHEBI:59789"/>
    </ligand>
</feature>
<evidence type="ECO:0000259" key="19">
    <source>
        <dbReference type="PROSITE" id="PS51867"/>
    </source>
</evidence>
<dbReference type="InterPro" id="IPR006594">
    <property type="entry name" value="LisH"/>
</dbReference>
<evidence type="ECO:0000256" key="5">
    <source>
        <dbReference type="ARBA" id="ARBA00022603"/>
    </source>
</evidence>
<dbReference type="InterPro" id="IPR057373">
    <property type="entry name" value="ZNFX1"/>
</dbReference>
<comment type="similarity">
    <text evidence="12">Belongs to the class I-like SAM-binding methyltransferase superfamily. RNA M5U methyltransferase family.</text>
</comment>
<feature type="region of interest" description="Disordered" evidence="16">
    <location>
        <begin position="1174"/>
        <end position="1197"/>
    </location>
</feature>